<dbReference type="PANTHER" id="PTHR43133:SF51">
    <property type="entry name" value="RNA POLYMERASE SIGMA FACTOR"/>
    <property type="match status" value="1"/>
</dbReference>
<dbReference type="CDD" id="cd06171">
    <property type="entry name" value="Sigma70_r4"/>
    <property type="match status" value="1"/>
</dbReference>
<dbReference type="NCBIfam" id="TIGR02937">
    <property type="entry name" value="sigma70-ECF"/>
    <property type="match status" value="1"/>
</dbReference>
<dbReference type="InterPro" id="IPR039425">
    <property type="entry name" value="RNA_pol_sigma-70-like"/>
</dbReference>
<evidence type="ECO:0000313" key="7">
    <source>
        <dbReference type="EMBL" id="MUG24144.1"/>
    </source>
</evidence>
<dbReference type="InterPro" id="IPR036388">
    <property type="entry name" value="WH-like_DNA-bd_sf"/>
</dbReference>
<proteinExistence type="inferred from homology"/>
<dbReference type="Pfam" id="PF04542">
    <property type="entry name" value="Sigma70_r2"/>
    <property type="match status" value="1"/>
</dbReference>
<evidence type="ECO:0000256" key="2">
    <source>
        <dbReference type="ARBA" id="ARBA00023015"/>
    </source>
</evidence>
<gene>
    <name evidence="7" type="ORF">GNQ08_17290</name>
</gene>
<dbReference type="InterPro" id="IPR013325">
    <property type="entry name" value="RNA_pol_sigma_r2"/>
</dbReference>
<name>A0A6N8EX00_PAEMA</name>
<evidence type="ECO:0000256" key="3">
    <source>
        <dbReference type="ARBA" id="ARBA00023082"/>
    </source>
</evidence>
<evidence type="ECO:0000313" key="8">
    <source>
        <dbReference type="Proteomes" id="UP000442469"/>
    </source>
</evidence>
<evidence type="ECO:0000259" key="5">
    <source>
        <dbReference type="Pfam" id="PF04542"/>
    </source>
</evidence>
<protein>
    <submittedName>
        <fullName evidence="7">Sigma-70 family RNA polymerase sigma factor</fullName>
    </submittedName>
</protein>
<sequence>MQEEQEWIERCRNGDREAFYKLVEPLLDRVYSASAAILRSSHLAEDAVQNALIEAYRAIMNGKEIRNFTGWFKHLCAMRAIDLARKRSRLNRMTEGLEHLEPVDQGAQPIDALLKKEEQHSLLSQVMSLDIQHRSVVLLFYYQEMSIEEIAATLGVKEGTVKSRLHRARHKLLKLYQSNGNRKVMMNAGYKD</sequence>
<keyword evidence="2" id="KW-0805">Transcription regulation</keyword>
<dbReference type="OrthoDB" id="9784984at2"/>
<keyword evidence="4" id="KW-0804">Transcription</keyword>
<dbReference type="InterPro" id="IPR007627">
    <property type="entry name" value="RNA_pol_sigma70_r2"/>
</dbReference>
<dbReference type="GeneID" id="77008516"/>
<dbReference type="Pfam" id="PF08281">
    <property type="entry name" value="Sigma70_r4_2"/>
    <property type="match status" value="1"/>
</dbReference>
<dbReference type="GO" id="GO:0006352">
    <property type="term" value="P:DNA-templated transcription initiation"/>
    <property type="evidence" value="ECO:0007669"/>
    <property type="project" value="InterPro"/>
</dbReference>
<dbReference type="GO" id="GO:0016987">
    <property type="term" value="F:sigma factor activity"/>
    <property type="evidence" value="ECO:0007669"/>
    <property type="project" value="UniProtKB-KW"/>
</dbReference>
<dbReference type="GO" id="GO:0003677">
    <property type="term" value="F:DNA binding"/>
    <property type="evidence" value="ECO:0007669"/>
    <property type="project" value="InterPro"/>
</dbReference>
<reference evidence="7 8" key="1">
    <citation type="submission" date="2019-11" db="EMBL/GenBank/DDBJ databases">
        <title>Draft genome sequences of five Paenibacillus species of dairy origin.</title>
        <authorList>
            <person name="Olajide A.M."/>
            <person name="Chen S."/>
            <person name="Lapointe G."/>
        </authorList>
    </citation>
    <scope>NUCLEOTIDE SEQUENCE [LARGE SCALE GENOMIC DNA]</scope>
    <source>
        <strain evidence="7 8">3CT49</strain>
    </source>
</reference>
<dbReference type="SUPFAM" id="SSF88659">
    <property type="entry name" value="Sigma3 and sigma4 domains of RNA polymerase sigma factors"/>
    <property type="match status" value="1"/>
</dbReference>
<dbReference type="Gene3D" id="1.10.10.10">
    <property type="entry name" value="Winged helix-like DNA-binding domain superfamily/Winged helix DNA-binding domain"/>
    <property type="match status" value="1"/>
</dbReference>
<evidence type="ECO:0000259" key="6">
    <source>
        <dbReference type="Pfam" id="PF08281"/>
    </source>
</evidence>
<organism evidence="7 8">
    <name type="scientific">Paenibacillus macerans</name>
    <name type="common">Bacillus macerans</name>
    <dbReference type="NCBI Taxonomy" id="44252"/>
    <lineage>
        <taxon>Bacteria</taxon>
        <taxon>Bacillati</taxon>
        <taxon>Bacillota</taxon>
        <taxon>Bacilli</taxon>
        <taxon>Bacillales</taxon>
        <taxon>Paenibacillaceae</taxon>
        <taxon>Paenibacillus</taxon>
    </lineage>
</organism>
<dbReference type="EMBL" id="WNZZ01000013">
    <property type="protein sequence ID" value="MUG24144.1"/>
    <property type="molecule type" value="Genomic_DNA"/>
</dbReference>
<dbReference type="Proteomes" id="UP000442469">
    <property type="component" value="Unassembled WGS sequence"/>
</dbReference>
<comment type="caution">
    <text evidence="7">The sequence shown here is derived from an EMBL/GenBank/DDBJ whole genome shotgun (WGS) entry which is preliminary data.</text>
</comment>
<dbReference type="SUPFAM" id="SSF88946">
    <property type="entry name" value="Sigma2 domain of RNA polymerase sigma factors"/>
    <property type="match status" value="1"/>
</dbReference>
<dbReference type="AlphaFoldDB" id="A0A6N8EX00"/>
<dbReference type="Gene3D" id="1.10.1740.10">
    <property type="match status" value="1"/>
</dbReference>
<dbReference type="RefSeq" id="WP_036628502.1">
    <property type="nucleotide sequence ID" value="NZ_BGML01000001.1"/>
</dbReference>
<dbReference type="InterPro" id="IPR014284">
    <property type="entry name" value="RNA_pol_sigma-70_dom"/>
</dbReference>
<comment type="similarity">
    <text evidence="1">Belongs to the sigma-70 factor family. ECF subfamily.</text>
</comment>
<keyword evidence="3" id="KW-0731">Sigma factor</keyword>
<evidence type="ECO:0000256" key="1">
    <source>
        <dbReference type="ARBA" id="ARBA00010641"/>
    </source>
</evidence>
<dbReference type="InterPro" id="IPR013249">
    <property type="entry name" value="RNA_pol_sigma70_r4_t2"/>
</dbReference>
<dbReference type="InterPro" id="IPR013324">
    <property type="entry name" value="RNA_pol_sigma_r3/r4-like"/>
</dbReference>
<accession>A0A6N8EX00</accession>
<dbReference type="PANTHER" id="PTHR43133">
    <property type="entry name" value="RNA POLYMERASE ECF-TYPE SIGMA FACTO"/>
    <property type="match status" value="1"/>
</dbReference>
<feature type="domain" description="RNA polymerase sigma factor 70 region 4 type 2" evidence="6">
    <location>
        <begin position="122"/>
        <end position="172"/>
    </location>
</feature>
<evidence type="ECO:0000256" key="4">
    <source>
        <dbReference type="ARBA" id="ARBA00023163"/>
    </source>
</evidence>
<feature type="domain" description="RNA polymerase sigma-70 region 2" evidence="5">
    <location>
        <begin position="22"/>
        <end position="89"/>
    </location>
</feature>